<dbReference type="InterPro" id="IPR011989">
    <property type="entry name" value="ARM-like"/>
</dbReference>
<evidence type="ECO:0000256" key="1">
    <source>
        <dbReference type="SAM" id="MobiDB-lite"/>
    </source>
</evidence>
<dbReference type="AlphaFoldDB" id="A0A1V0ULN7"/>
<dbReference type="InterPro" id="IPR016024">
    <property type="entry name" value="ARM-type_fold"/>
</dbReference>
<dbReference type="RefSeq" id="WP_083193809.1">
    <property type="nucleotide sequence ID" value="NZ_CP020570.1"/>
</dbReference>
<dbReference type="KEGG" id="svu:B1H20_33835"/>
<reference evidence="2 3" key="1">
    <citation type="submission" date="2017-03" db="EMBL/GenBank/DDBJ databases">
        <title>Complete Genome Sequence of a natural compounds producer, Streptomyces violaceus S21.</title>
        <authorList>
            <person name="Zhong C."/>
            <person name="Zhao Z."/>
            <person name="Fu J."/>
            <person name="Zong G."/>
            <person name="Qin R."/>
            <person name="Cao G."/>
        </authorList>
    </citation>
    <scope>NUCLEOTIDE SEQUENCE [LARGE SCALE GENOMIC DNA]</scope>
    <source>
        <strain evidence="2 3">S21</strain>
    </source>
</reference>
<accession>A0A1V0ULN7</accession>
<evidence type="ECO:0008006" key="4">
    <source>
        <dbReference type="Google" id="ProtNLM"/>
    </source>
</evidence>
<dbReference type="EMBL" id="CP020570">
    <property type="protein sequence ID" value="ARF65858.1"/>
    <property type="molecule type" value="Genomic_DNA"/>
</dbReference>
<proteinExistence type="predicted"/>
<name>A0A1V0ULN7_STRVN</name>
<dbReference type="Proteomes" id="UP000192445">
    <property type="component" value="Chromosome"/>
</dbReference>
<feature type="region of interest" description="Disordered" evidence="1">
    <location>
        <begin position="168"/>
        <end position="212"/>
    </location>
</feature>
<gene>
    <name evidence="2" type="ORF">B1H20_33835</name>
</gene>
<organism evidence="2 3">
    <name type="scientific">Streptomyces violaceoruber</name>
    <dbReference type="NCBI Taxonomy" id="1935"/>
    <lineage>
        <taxon>Bacteria</taxon>
        <taxon>Bacillati</taxon>
        <taxon>Actinomycetota</taxon>
        <taxon>Actinomycetes</taxon>
        <taxon>Kitasatosporales</taxon>
        <taxon>Streptomycetaceae</taxon>
        <taxon>Streptomyces</taxon>
        <taxon>Streptomyces violaceoruber group</taxon>
    </lineage>
</organism>
<evidence type="ECO:0000313" key="3">
    <source>
        <dbReference type="Proteomes" id="UP000192445"/>
    </source>
</evidence>
<dbReference type="OrthoDB" id="3666466at2"/>
<dbReference type="STRING" id="1935.B1H20_33835"/>
<evidence type="ECO:0000313" key="2">
    <source>
        <dbReference type="EMBL" id="ARF65858.1"/>
    </source>
</evidence>
<dbReference type="Gene3D" id="1.25.10.10">
    <property type="entry name" value="Leucine-rich Repeat Variant"/>
    <property type="match status" value="3"/>
</dbReference>
<protein>
    <recommendedName>
        <fullName evidence="4">Leucine rich repeat variant</fullName>
    </recommendedName>
</protein>
<dbReference type="SUPFAM" id="SSF48371">
    <property type="entry name" value="ARM repeat"/>
    <property type="match status" value="1"/>
</dbReference>
<sequence length="507" mass="52600">MNHPLRGLAANENLPPALVDRLIAVADDETADRLAVRSDLSHAQAVALAGRVEESAVRLAYEGRLTAADIDPRARPDVALALLDTGAGPAAWARRLAADPVVEHREKLAACPDLPPDVLDALLTDPETRVVAEAALRAPAHVAARLAAHPRTEVRRAVAANEATPPSALASLLNGDGPPATHHCPAREGEPPSPDHGLPPDHDPAPEPSWDGLHTCAAHELLRAALHNPTTPAEAVTPLADHPSRLLRWPLAARRDLPPEAYETLARDPVPGIRAELAENPAIGDDVMRALADDACHDVRRALAGNPRIPLDVLTRLASGTRTGTAPLPRTDSASPTEIAALAASADPAVRMLAARRRDLPAGLLDALAADPDAKVAGAVASHPGLAEPRLRDLARRHGVQVIAGIAANPDATPALLAELARRRPPVRKALRAIAGHANATAPALLACLDDPEARVVAAGHPALPTQAITALVTGADLRSAEAAAANPSLPRAVMTELLPPAPAPAV</sequence>